<sequence>MAQRTRKAATAKPYQRSRPPRLDFLETDVSKTRLDINISSLAIQKKELAAPPVTSSSSNLALASISWTQEIQNFCVIRKVCKGCWCFDQRNPEYDWDEAAIWGPPVAPPCTCPPGLTSYETVPPGMMSASRPKTRTDLQADLATLSKSIPSDVARCQECDALFAHLRVQSETASEKVGDAIAQVQLLCKTRLRDFNMRPPSPIIHLPCLAVVTSAMNYGAPRMRGSLVPAHMKNRNWNNYYRQQYPGEDTKNFDDDNEEGEAVE</sequence>
<dbReference type="AlphaFoldDB" id="A0AAD7EXQ6"/>
<dbReference type="Proteomes" id="UP001218218">
    <property type="component" value="Unassembled WGS sequence"/>
</dbReference>
<evidence type="ECO:0000256" key="1">
    <source>
        <dbReference type="SAM" id="MobiDB-lite"/>
    </source>
</evidence>
<feature type="compositionally biased region" description="Acidic residues" evidence="1">
    <location>
        <begin position="255"/>
        <end position="264"/>
    </location>
</feature>
<proteinExistence type="predicted"/>
<accession>A0AAD7EXQ6</accession>
<organism evidence="2 3">
    <name type="scientific">Mycena albidolilacea</name>
    <dbReference type="NCBI Taxonomy" id="1033008"/>
    <lineage>
        <taxon>Eukaryota</taxon>
        <taxon>Fungi</taxon>
        <taxon>Dikarya</taxon>
        <taxon>Basidiomycota</taxon>
        <taxon>Agaricomycotina</taxon>
        <taxon>Agaricomycetes</taxon>
        <taxon>Agaricomycetidae</taxon>
        <taxon>Agaricales</taxon>
        <taxon>Marasmiineae</taxon>
        <taxon>Mycenaceae</taxon>
        <taxon>Mycena</taxon>
    </lineage>
</organism>
<reference evidence="2" key="1">
    <citation type="submission" date="2023-03" db="EMBL/GenBank/DDBJ databases">
        <title>Massive genome expansion in bonnet fungi (Mycena s.s.) driven by repeated elements and novel gene families across ecological guilds.</title>
        <authorList>
            <consortium name="Lawrence Berkeley National Laboratory"/>
            <person name="Harder C.B."/>
            <person name="Miyauchi S."/>
            <person name="Viragh M."/>
            <person name="Kuo A."/>
            <person name="Thoen E."/>
            <person name="Andreopoulos B."/>
            <person name="Lu D."/>
            <person name="Skrede I."/>
            <person name="Drula E."/>
            <person name="Henrissat B."/>
            <person name="Morin E."/>
            <person name="Kohler A."/>
            <person name="Barry K."/>
            <person name="LaButti K."/>
            <person name="Morin E."/>
            <person name="Salamov A."/>
            <person name="Lipzen A."/>
            <person name="Mereny Z."/>
            <person name="Hegedus B."/>
            <person name="Baldrian P."/>
            <person name="Stursova M."/>
            <person name="Weitz H."/>
            <person name="Taylor A."/>
            <person name="Grigoriev I.V."/>
            <person name="Nagy L.G."/>
            <person name="Martin F."/>
            <person name="Kauserud H."/>
        </authorList>
    </citation>
    <scope>NUCLEOTIDE SEQUENCE</scope>
    <source>
        <strain evidence="2">CBHHK002</strain>
    </source>
</reference>
<evidence type="ECO:0000313" key="2">
    <source>
        <dbReference type="EMBL" id="KAJ7358028.1"/>
    </source>
</evidence>
<evidence type="ECO:0000313" key="3">
    <source>
        <dbReference type="Proteomes" id="UP001218218"/>
    </source>
</evidence>
<protein>
    <submittedName>
        <fullName evidence="2">Uncharacterized protein</fullName>
    </submittedName>
</protein>
<feature type="region of interest" description="Disordered" evidence="1">
    <location>
        <begin position="244"/>
        <end position="264"/>
    </location>
</feature>
<dbReference type="EMBL" id="JARIHO010000007">
    <property type="protein sequence ID" value="KAJ7358028.1"/>
    <property type="molecule type" value="Genomic_DNA"/>
</dbReference>
<keyword evidence="3" id="KW-1185">Reference proteome</keyword>
<gene>
    <name evidence="2" type="ORF">DFH08DRAFT_953228</name>
</gene>
<comment type="caution">
    <text evidence="2">The sequence shown here is derived from an EMBL/GenBank/DDBJ whole genome shotgun (WGS) entry which is preliminary data.</text>
</comment>
<name>A0AAD7EXQ6_9AGAR</name>